<comment type="catalytic activity">
    <reaction evidence="1 9 10">
        <text>[protein]-peptidylproline (omega=180) = [protein]-peptidylproline (omega=0)</text>
        <dbReference type="Rhea" id="RHEA:16237"/>
        <dbReference type="Rhea" id="RHEA-COMP:10747"/>
        <dbReference type="Rhea" id="RHEA-COMP:10748"/>
        <dbReference type="ChEBI" id="CHEBI:83833"/>
        <dbReference type="ChEBI" id="CHEBI:83834"/>
        <dbReference type="EC" id="5.2.1.8"/>
    </reaction>
</comment>
<evidence type="ECO:0000313" key="13">
    <source>
        <dbReference type="Proteomes" id="UP000002318"/>
    </source>
</evidence>
<dbReference type="STRING" id="573413.Spirs_1687"/>
<dbReference type="eggNOG" id="COG1047">
    <property type="taxonomic scope" value="Bacteria"/>
</dbReference>
<evidence type="ECO:0000256" key="6">
    <source>
        <dbReference type="ARBA" id="ARBA00023186"/>
    </source>
</evidence>
<dbReference type="InterPro" id="IPR046357">
    <property type="entry name" value="PPIase_dom_sf"/>
</dbReference>
<proteinExistence type="inferred from homology"/>
<dbReference type="Gene3D" id="3.10.50.40">
    <property type="match status" value="1"/>
</dbReference>
<dbReference type="PANTHER" id="PTHR47861">
    <property type="entry name" value="FKBP-TYPE PEPTIDYL-PROLYL CIS-TRANS ISOMERASE SLYD"/>
    <property type="match status" value="1"/>
</dbReference>
<gene>
    <name evidence="12" type="ordered locus">Spirs_1687</name>
</gene>
<dbReference type="RefSeq" id="WP_013254278.1">
    <property type="nucleotide sequence ID" value="NC_014364.1"/>
</dbReference>
<dbReference type="PANTHER" id="PTHR47861:SF3">
    <property type="entry name" value="FKBP-TYPE PEPTIDYL-PROLYL CIS-TRANS ISOMERASE SLYD"/>
    <property type="match status" value="1"/>
</dbReference>
<dbReference type="SUPFAM" id="SSF54534">
    <property type="entry name" value="FKBP-like"/>
    <property type="match status" value="1"/>
</dbReference>
<feature type="domain" description="PPIase FKBP-type" evidence="11">
    <location>
        <begin position="6"/>
        <end position="82"/>
    </location>
</feature>
<reference evidence="12 13" key="1">
    <citation type="journal article" date="2010" name="Stand. Genomic Sci.">
        <title>Complete genome sequence of Spirochaeta smaragdinae type strain (SEBR 4228).</title>
        <authorList>
            <person name="Mavromatis K."/>
            <person name="Yasawong M."/>
            <person name="Chertkov O."/>
            <person name="Lapidus A."/>
            <person name="Lucas S."/>
            <person name="Nolan M."/>
            <person name="Del Rio T.G."/>
            <person name="Tice H."/>
            <person name="Cheng J.F."/>
            <person name="Pitluck S."/>
            <person name="Liolios K."/>
            <person name="Ivanova N."/>
            <person name="Tapia R."/>
            <person name="Han C."/>
            <person name="Bruce D."/>
            <person name="Goodwin L."/>
            <person name="Pati A."/>
            <person name="Chen A."/>
            <person name="Palaniappan K."/>
            <person name="Land M."/>
            <person name="Hauser L."/>
            <person name="Chang Y.J."/>
            <person name="Jeffries C.D."/>
            <person name="Detter J.C."/>
            <person name="Rohde M."/>
            <person name="Brambilla E."/>
            <person name="Spring S."/>
            <person name="Goker M."/>
            <person name="Sikorski J."/>
            <person name="Woyke T."/>
            <person name="Bristow J."/>
            <person name="Eisen J.A."/>
            <person name="Markowitz V."/>
            <person name="Hugenholtz P."/>
            <person name="Klenk H.P."/>
            <person name="Kyrpides N.C."/>
        </authorList>
    </citation>
    <scope>NUCLEOTIDE SEQUENCE [LARGE SCALE GENOMIC DNA]</scope>
    <source>
        <strain evidence="13">DSM 11293 / JCM 15392 / SEBR 4228</strain>
    </source>
</reference>
<dbReference type="GO" id="GO:0005737">
    <property type="term" value="C:cytoplasm"/>
    <property type="evidence" value="ECO:0007669"/>
    <property type="project" value="UniProtKB-SubCell"/>
</dbReference>
<organism evidence="12 13">
    <name type="scientific">Sediminispirochaeta smaragdinae (strain DSM 11293 / JCM 15392 / SEBR 4228)</name>
    <name type="common">Spirochaeta smaragdinae</name>
    <dbReference type="NCBI Taxonomy" id="573413"/>
    <lineage>
        <taxon>Bacteria</taxon>
        <taxon>Pseudomonadati</taxon>
        <taxon>Spirochaetota</taxon>
        <taxon>Spirochaetia</taxon>
        <taxon>Spirochaetales</taxon>
        <taxon>Spirochaetaceae</taxon>
        <taxon>Sediminispirochaeta</taxon>
    </lineage>
</organism>
<dbReference type="EMBL" id="CP002116">
    <property type="protein sequence ID" value="ADK80814.1"/>
    <property type="molecule type" value="Genomic_DNA"/>
</dbReference>
<sequence length="154" mass="17053">MVISEKCVVSIDYRLTSDDGTLIDTSEGREPLAFIFGSGMIIPGLEKELTGKNEGDKLTVTVQPEEAYGTYDEARIIEVPKDRFEETDKLTEGIQVQAQRQDGGVEILTVSKISDEKVILDGNHPLAGMTLHFDVTINQVREATQEELDHGHVH</sequence>
<evidence type="ECO:0000313" key="12">
    <source>
        <dbReference type="EMBL" id="ADK80814.1"/>
    </source>
</evidence>
<name>E1R649_SEDSS</name>
<evidence type="ECO:0000256" key="2">
    <source>
        <dbReference type="ARBA" id="ARBA00004496"/>
    </source>
</evidence>
<keyword evidence="6" id="KW-0143">Chaperone</keyword>
<evidence type="ECO:0000256" key="1">
    <source>
        <dbReference type="ARBA" id="ARBA00000971"/>
    </source>
</evidence>
<keyword evidence="4" id="KW-0963">Cytoplasm</keyword>
<dbReference type="GO" id="GO:0042026">
    <property type="term" value="P:protein refolding"/>
    <property type="evidence" value="ECO:0007669"/>
    <property type="project" value="UniProtKB-ARBA"/>
</dbReference>
<dbReference type="EC" id="5.2.1.8" evidence="10"/>
<comment type="similarity">
    <text evidence="3 10">Belongs to the FKBP-type PPIase family.</text>
</comment>
<evidence type="ECO:0000256" key="10">
    <source>
        <dbReference type="RuleBase" id="RU003915"/>
    </source>
</evidence>
<dbReference type="AlphaFoldDB" id="E1R649"/>
<dbReference type="Pfam" id="PF00254">
    <property type="entry name" value="FKBP_C"/>
    <property type="match status" value="1"/>
</dbReference>
<dbReference type="OrthoDB" id="9808891at2"/>
<dbReference type="InterPro" id="IPR001179">
    <property type="entry name" value="PPIase_FKBP_dom"/>
</dbReference>
<protein>
    <recommendedName>
        <fullName evidence="10">Peptidyl-prolyl cis-trans isomerase</fullName>
        <ecNumber evidence="10">5.2.1.8</ecNumber>
    </recommendedName>
</protein>
<evidence type="ECO:0000256" key="3">
    <source>
        <dbReference type="ARBA" id="ARBA00006577"/>
    </source>
</evidence>
<keyword evidence="7 9" id="KW-0413">Isomerase</keyword>
<accession>E1R649</accession>
<evidence type="ECO:0000256" key="8">
    <source>
        <dbReference type="ARBA" id="ARBA00037071"/>
    </source>
</evidence>
<evidence type="ECO:0000256" key="7">
    <source>
        <dbReference type="ARBA" id="ARBA00023235"/>
    </source>
</evidence>
<comment type="subcellular location">
    <subcellularLocation>
        <location evidence="2">Cytoplasm</location>
    </subcellularLocation>
</comment>
<dbReference type="GO" id="GO:0003755">
    <property type="term" value="F:peptidyl-prolyl cis-trans isomerase activity"/>
    <property type="evidence" value="ECO:0007669"/>
    <property type="project" value="UniProtKB-UniRule"/>
</dbReference>
<dbReference type="KEGG" id="ssm:Spirs_1687"/>
<evidence type="ECO:0000259" key="11">
    <source>
        <dbReference type="PROSITE" id="PS50059"/>
    </source>
</evidence>
<dbReference type="Proteomes" id="UP000002318">
    <property type="component" value="Chromosome"/>
</dbReference>
<evidence type="ECO:0000256" key="5">
    <source>
        <dbReference type="ARBA" id="ARBA00023110"/>
    </source>
</evidence>
<dbReference type="PROSITE" id="PS50059">
    <property type="entry name" value="FKBP_PPIASE"/>
    <property type="match status" value="1"/>
</dbReference>
<keyword evidence="5 9" id="KW-0697">Rotamase</keyword>
<keyword evidence="13" id="KW-1185">Reference proteome</keyword>
<evidence type="ECO:0000256" key="9">
    <source>
        <dbReference type="PROSITE-ProRule" id="PRU00277"/>
    </source>
</evidence>
<dbReference type="HOGENOM" id="CLU_098197_1_0_12"/>
<comment type="function">
    <text evidence="8">Also involved in hydrogenase metallocenter assembly, probably by participating in the nickel insertion step. This function in hydrogenase biosynthesis requires chaperone activity and the presence of the metal-binding domain, but not PPIase activity.</text>
</comment>
<evidence type="ECO:0000256" key="4">
    <source>
        <dbReference type="ARBA" id="ARBA00022490"/>
    </source>
</evidence>